<feature type="domain" description="DUF4340" evidence="2">
    <location>
        <begin position="77"/>
        <end position="253"/>
    </location>
</feature>
<name>A0A7Y6ESN5_9BACL</name>
<dbReference type="InterPro" id="IPR025641">
    <property type="entry name" value="DUF4340"/>
</dbReference>
<sequence length="335" mass="36692">MKKWVPTVLVVLVLIGGWVYAANQNYFREEEAEKVKLLGIQSEDIQSITIHDPRTDTTEAEASPSSSAQLELKDGVWSMVEPKAYPLNGYTISSWLEALSGADQELVVEETPTDLEKYGLGSNATRLDIKLKDNRTITLTIGGQLPADDARYVQVDSGPVVAVQSETIGNMELTRRDLLDTTPFNLDETNVTSLEWEGEAATWMLKSAAEDGATERTWTLNGEPIESTDAVSLIGKIKNLSTADDVRKASELEDTVPRFTLSVEQTVNGETVTDVYRGLTLSSEPDLIYVITPDGQWAYALQADTLQDAENFPDTLKASDTSTEDKGEDSTSSAE</sequence>
<dbReference type="RefSeq" id="WP_175394961.1">
    <property type="nucleotide sequence ID" value="NZ_JABMCB010000166.1"/>
</dbReference>
<evidence type="ECO:0000256" key="1">
    <source>
        <dbReference type="SAM" id="MobiDB-lite"/>
    </source>
</evidence>
<protein>
    <submittedName>
        <fullName evidence="3">DUF4340 domain-containing protein</fullName>
    </submittedName>
</protein>
<evidence type="ECO:0000313" key="3">
    <source>
        <dbReference type="EMBL" id="NUU75112.1"/>
    </source>
</evidence>
<organism evidence="3 4">
    <name type="scientific">Paenibacillus xylanilyticus</name>
    <dbReference type="NCBI Taxonomy" id="248903"/>
    <lineage>
        <taxon>Bacteria</taxon>
        <taxon>Bacillati</taxon>
        <taxon>Bacillota</taxon>
        <taxon>Bacilli</taxon>
        <taxon>Bacillales</taxon>
        <taxon>Paenibacillaceae</taxon>
        <taxon>Paenibacillus</taxon>
    </lineage>
</organism>
<dbReference type="Proteomes" id="UP000526125">
    <property type="component" value="Unassembled WGS sequence"/>
</dbReference>
<feature type="region of interest" description="Disordered" evidence="1">
    <location>
        <begin position="49"/>
        <end position="68"/>
    </location>
</feature>
<proteinExistence type="predicted"/>
<dbReference type="EMBL" id="JABMCB010000166">
    <property type="protein sequence ID" value="NUU75112.1"/>
    <property type="molecule type" value="Genomic_DNA"/>
</dbReference>
<keyword evidence="4" id="KW-1185">Reference proteome</keyword>
<reference evidence="3 4" key="1">
    <citation type="submission" date="2020-05" db="EMBL/GenBank/DDBJ databases">
        <title>Genome Sequencing of Type Strains.</title>
        <authorList>
            <person name="Lemaire J.F."/>
            <person name="Inderbitzin P."/>
            <person name="Gregorio O.A."/>
            <person name="Collins S.B."/>
            <person name="Wespe N."/>
            <person name="Knight-Connoni V."/>
        </authorList>
    </citation>
    <scope>NUCLEOTIDE SEQUENCE [LARGE SCALE GENOMIC DNA]</scope>
    <source>
        <strain evidence="3 4">LMG 21957</strain>
    </source>
</reference>
<accession>A0A7Y6ESN5</accession>
<dbReference type="AlphaFoldDB" id="A0A7Y6ESN5"/>
<feature type="region of interest" description="Disordered" evidence="1">
    <location>
        <begin position="311"/>
        <end position="335"/>
    </location>
</feature>
<gene>
    <name evidence="3" type="ORF">HP552_07645</name>
</gene>
<comment type="caution">
    <text evidence="3">The sequence shown here is derived from an EMBL/GenBank/DDBJ whole genome shotgun (WGS) entry which is preliminary data.</text>
</comment>
<evidence type="ECO:0000259" key="2">
    <source>
        <dbReference type="Pfam" id="PF14238"/>
    </source>
</evidence>
<dbReference type="Pfam" id="PF14238">
    <property type="entry name" value="DUF4340"/>
    <property type="match status" value="1"/>
</dbReference>
<evidence type="ECO:0000313" key="4">
    <source>
        <dbReference type="Proteomes" id="UP000526125"/>
    </source>
</evidence>